<dbReference type="Proteomes" id="UP000095485">
    <property type="component" value="Unassembled WGS sequence"/>
</dbReference>
<sequence>MADIRELTAKTLHTLKEEGIISVGRKAKSYVHTARTVGRDAKDRVYKDVLFINGCDESVPHPARYRVTHQREQLAANNISTGEVYYVNLQLDQVRYYRTFVFFRCPYTDMIGEFIKLAKKLNKRVLFDIDDLVVDTKYTDTIKYLDSMSKEERALYDDGVMRMGRTLKLCDAAITTTERLAEELGHYVPEVFINRNTASEEMCALSKEALKNKTRKDDHVGIGYFSGSLTHNDDFELVLPALTKVMEKYPQVQLHVVGELDLPEALQQYKARVVSHPFVDWKKLPSLIAEVDINLAPLEQSIFNEAKSENKWVEAALVKVPTVASNVGAFQRMIVSGETGILCDTEEEWVEQLSRLVEDKKERDRIAENAHKYCTKKCVTVYTGFPLVKFIKKYTTPNIAFILPSLNISGGIMVALWHAVMLQDAGMDVTLFNVDNSIQWCTFKEHQIPVMSQDLRLVEGRIDKAVATMWTTVAFLENYQNIEKRYYLVQNFETDFYEPGVPLRVFANQSYIPKVPIQYLTISKWCEDWLRDDYEQIARYAPNGIEKANFPHHKREMNGKIRILIEGDCGVEYKNVDESFKITNELDKEKYEIWYMSYNAEPKDWYRVDKFLHKVPFDQVADVYNQCDILLKTSYLESFSYPPLEMMATGGYAVVVPNDGNKEYLVDGENCLLYPLGKIEKGIAAIERICTDKGLQEHLYEGGIKTAQSRDWESIRKEIVALYED</sequence>
<evidence type="ECO:0000313" key="3">
    <source>
        <dbReference type="EMBL" id="CUP11477.1"/>
    </source>
</evidence>
<name>A0A174KMV4_9FIRM</name>
<dbReference type="SUPFAM" id="SSF53756">
    <property type="entry name" value="UDP-Glycosyltransferase/glycogen phosphorylase"/>
    <property type="match status" value="2"/>
</dbReference>
<dbReference type="PANTHER" id="PTHR46401">
    <property type="entry name" value="GLYCOSYLTRANSFERASE WBBK-RELATED"/>
    <property type="match status" value="1"/>
</dbReference>
<dbReference type="GO" id="GO:0009103">
    <property type="term" value="P:lipopolysaccharide biosynthetic process"/>
    <property type="evidence" value="ECO:0007669"/>
    <property type="project" value="TreeGrafter"/>
</dbReference>
<proteinExistence type="predicted"/>
<dbReference type="EMBL" id="CZAY01000003">
    <property type="protein sequence ID" value="CUP11477.1"/>
    <property type="molecule type" value="Genomic_DNA"/>
</dbReference>
<keyword evidence="1 3" id="KW-0808">Transferase</keyword>
<dbReference type="RefSeq" id="WP_055281607.1">
    <property type="nucleotide sequence ID" value="NZ_CZAY01000003.1"/>
</dbReference>
<dbReference type="GO" id="GO:0016757">
    <property type="term" value="F:glycosyltransferase activity"/>
    <property type="evidence" value="ECO:0007669"/>
    <property type="project" value="InterPro"/>
</dbReference>
<dbReference type="Pfam" id="PF13692">
    <property type="entry name" value="Glyco_trans_1_4"/>
    <property type="match status" value="1"/>
</dbReference>
<evidence type="ECO:0000313" key="4">
    <source>
        <dbReference type="Proteomes" id="UP000095485"/>
    </source>
</evidence>
<dbReference type="InterPro" id="IPR001296">
    <property type="entry name" value="Glyco_trans_1"/>
</dbReference>
<dbReference type="AlphaFoldDB" id="A0A174KMV4"/>
<dbReference type="PANTHER" id="PTHR46401:SF2">
    <property type="entry name" value="GLYCOSYLTRANSFERASE WBBK-RELATED"/>
    <property type="match status" value="1"/>
</dbReference>
<evidence type="ECO:0000259" key="2">
    <source>
        <dbReference type="Pfam" id="PF00534"/>
    </source>
</evidence>
<protein>
    <submittedName>
        <fullName evidence="3">PEP-CTERM/exosortase A-associated glycosyltransferase, Daro_2409 family</fullName>
    </submittedName>
</protein>
<dbReference type="CDD" id="cd03801">
    <property type="entry name" value="GT4_PimA-like"/>
    <property type="match status" value="1"/>
</dbReference>
<organism evidence="3 4">
    <name type="scientific">Dorea longicatena</name>
    <dbReference type="NCBI Taxonomy" id="88431"/>
    <lineage>
        <taxon>Bacteria</taxon>
        <taxon>Bacillati</taxon>
        <taxon>Bacillota</taxon>
        <taxon>Clostridia</taxon>
        <taxon>Lachnospirales</taxon>
        <taxon>Lachnospiraceae</taxon>
        <taxon>Dorea</taxon>
    </lineage>
</organism>
<dbReference type="Gene3D" id="3.40.50.11090">
    <property type="match status" value="1"/>
</dbReference>
<accession>A0A174KMV4</accession>
<reference evidence="3 4" key="1">
    <citation type="submission" date="2015-09" db="EMBL/GenBank/DDBJ databases">
        <authorList>
            <consortium name="Pathogen Informatics"/>
        </authorList>
    </citation>
    <scope>NUCLEOTIDE SEQUENCE [LARGE SCALE GENOMIC DNA]</scope>
    <source>
        <strain evidence="3 4">2789STDY5834914</strain>
    </source>
</reference>
<gene>
    <name evidence="3" type="ORF">ERS852526_00452</name>
</gene>
<feature type="domain" description="Glycosyl transferase family 1" evidence="2">
    <location>
        <begin position="610"/>
        <end position="705"/>
    </location>
</feature>
<dbReference type="Pfam" id="PF00534">
    <property type="entry name" value="Glycos_transf_1"/>
    <property type="match status" value="1"/>
</dbReference>
<evidence type="ECO:0000256" key="1">
    <source>
        <dbReference type="ARBA" id="ARBA00022679"/>
    </source>
</evidence>
<dbReference type="Gene3D" id="3.40.50.2000">
    <property type="entry name" value="Glycogen Phosphorylase B"/>
    <property type="match status" value="2"/>
</dbReference>
<dbReference type="GeneID" id="96227758"/>
<dbReference type="OrthoDB" id="525353at2"/>